<dbReference type="PIRSF" id="PIRSF005384">
    <property type="entry name" value="RpiB_LacA_B"/>
    <property type="match status" value="1"/>
</dbReference>
<gene>
    <name evidence="3" type="primary">rpiB</name>
    <name evidence="3" type="ORF">SAP269_07500</name>
</gene>
<evidence type="ECO:0000256" key="1">
    <source>
        <dbReference type="ARBA" id="ARBA00008754"/>
    </source>
</evidence>
<sequence length="147" mass="16220">MKTNGLVVAIGNDHTAYEFKQPIIKFLHTEGYQILDLGTNSSEPVDYPNFGFNVANAIVSKKADFGIVICGTGIGISIATNRINGVRCALCYEEEIVRLARLHNDANVLALGARIISDYKAVELVKLFLNTKTSDEKRHQLRVAKLK</sequence>
<name>A0ABM8JLK4_9MOLU</name>
<dbReference type="NCBIfam" id="TIGR00689">
    <property type="entry name" value="rpiB_lacA_lacB"/>
    <property type="match status" value="1"/>
</dbReference>
<dbReference type="GO" id="GO:0016853">
    <property type="term" value="F:isomerase activity"/>
    <property type="evidence" value="ECO:0007669"/>
    <property type="project" value="UniProtKB-KW"/>
</dbReference>
<accession>A0ABM8JLK4</accession>
<evidence type="ECO:0000313" key="4">
    <source>
        <dbReference type="Proteomes" id="UP001473424"/>
    </source>
</evidence>
<comment type="similarity">
    <text evidence="1">Belongs to the LacAB/RpiB family.</text>
</comment>
<dbReference type="EMBL" id="AP028955">
    <property type="protein sequence ID" value="BET38161.1"/>
    <property type="molecule type" value="Genomic_DNA"/>
</dbReference>
<dbReference type="RefSeq" id="WP_353306862.1">
    <property type="nucleotide sequence ID" value="NZ_AP028955.1"/>
</dbReference>
<dbReference type="SUPFAM" id="SSF89623">
    <property type="entry name" value="Ribose/Galactose isomerase RpiB/AlsB"/>
    <property type="match status" value="1"/>
</dbReference>
<organism evidence="3 4">
    <name type="scientific">Spiroplasma ixodetis</name>
    <dbReference type="NCBI Taxonomy" id="2141"/>
    <lineage>
        <taxon>Bacteria</taxon>
        <taxon>Bacillati</taxon>
        <taxon>Mycoplasmatota</taxon>
        <taxon>Mollicutes</taxon>
        <taxon>Entomoplasmatales</taxon>
        <taxon>Spiroplasmataceae</taxon>
        <taxon>Spiroplasma</taxon>
    </lineage>
</organism>
<evidence type="ECO:0000256" key="2">
    <source>
        <dbReference type="ARBA" id="ARBA00023235"/>
    </source>
</evidence>
<dbReference type="InterPro" id="IPR004785">
    <property type="entry name" value="RpiB"/>
</dbReference>
<dbReference type="PANTHER" id="PTHR30345">
    <property type="entry name" value="RIBOSE-5-PHOSPHATE ISOMERASE B"/>
    <property type="match status" value="1"/>
</dbReference>
<dbReference type="Pfam" id="PF02502">
    <property type="entry name" value="LacAB_rpiB"/>
    <property type="match status" value="1"/>
</dbReference>
<protein>
    <submittedName>
        <fullName evidence="3">Ribose 5-phosphate isomerase B</fullName>
    </submittedName>
</protein>
<dbReference type="NCBIfam" id="TIGR01120">
    <property type="entry name" value="rpiB"/>
    <property type="match status" value="1"/>
</dbReference>
<dbReference type="InterPro" id="IPR003500">
    <property type="entry name" value="RpiB_LacA_LacB"/>
</dbReference>
<reference evidence="4" key="1">
    <citation type="journal article" date="2024" name="FEMS Microbiol. Lett.">
        <title>Genomic insights into Spiroplasma endosymbionts that induce male-killing and protective phenotypes in the pea aphid.</title>
        <authorList>
            <person name="Arai H."/>
            <person name="Legeai F."/>
            <person name="Kageyama D."/>
            <person name="Sugio A."/>
            <person name="Simon J.C."/>
        </authorList>
    </citation>
    <scope>NUCLEOTIDE SEQUENCE [LARGE SCALE GENOMIC DNA]</scope>
    <source>
        <strain evidence="4">sAp269</strain>
    </source>
</reference>
<dbReference type="PANTHER" id="PTHR30345:SF0">
    <property type="entry name" value="DNA DAMAGE-REPAIR_TOLERATION PROTEIN DRT102"/>
    <property type="match status" value="1"/>
</dbReference>
<proteinExistence type="inferred from homology"/>
<dbReference type="Proteomes" id="UP001473424">
    <property type="component" value="Chromosome"/>
</dbReference>
<keyword evidence="4" id="KW-1185">Reference proteome</keyword>
<dbReference type="NCBIfam" id="NF004051">
    <property type="entry name" value="PRK05571.1"/>
    <property type="match status" value="1"/>
</dbReference>
<keyword evidence="2 3" id="KW-0413">Isomerase</keyword>
<dbReference type="InterPro" id="IPR036569">
    <property type="entry name" value="RpiB_LacA_LacB_sf"/>
</dbReference>
<evidence type="ECO:0000313" key="3">
    <source>
        <dbReference type="EMBL" id="BET38161.1"/>
    </source>
</evidence>
<dbReference type="Gene3D" id="3.40.1400.10">
    <property type="entry name" value="Sugar-phosphate isomerase, RpiB/LacA/LacB"/>
    <property type="match status" value="1"/>
</dbReference>